<proteinExistence type="predicted"/>
<accession>A0ACB9A7U6</accession>
<reference evidence="2" key="1">
    <citation type="journal article" date="2022" name="Mol. Ecol. Resour.">
        <title>The genomes of chicory, endive, great burdock and yacon provide insights into Asteraceae palaeo-polyploidization history and plant inulin production.</title>
        <authorList>
            <person name="Fan W."/>
            <person name="Wang S."/>
            <person name="Wang H."/>
            <person name="Wang A."/>
            <person name="Jiang F."/>
            <person name="Liu H."/>
            <person name="Zhao H."/>
            <person name="Xu D."/>
            <person name="Zhang Y."/>
        </authorList>
    </citation>
    <scope>NUCLEOTIDE SEQUENCE [LARGE SCALE GENOMIC DNA]</scope>
    <source>
        <strain evidence="2">cv. Niubang</strain>
    </source>
</reference>
<sequence length="76" mass="8478">MEHRVAESYSSKPTQAHDSTELSSFTIMLKVVAFFRTMMVRQVHLERKLAGLFTPSKLYSTIIIVSAASTLFPSVG</sequence>
<name>A0ACB9A7U6_ARCLA</name>
<keyword evidence="2" id="KW-1185">Reference proteome</keyword>
<dbReference type="EMBL" id="CM042054">
    <property type="protein sequence ID" value="KAI3706202.1"/>
    <property type="molecule type" value="Genomic_DNA"/>
</dbReference>
<evidence type="ECO:0000313" key="1">
    <source>
        <dbReference type="EMBL" id="KAI3706202.1"/>
    </source>
</evidence>
<dbReference type="Proteomes" id="UP001055879">
    <property type="component" value="Linkage Group LG08"/>
</dbReference>
<protein>
    <submittedName>
        <fullName evidence="1">Uncharacterized protein</fullName>
    </submittedName>
</protein>
<organism evidence="1 2">
    <name type="scientific">Arctium lappa</name>
    <name type="common">Greater burdock</name>
    <name type="synonym">Lappa major</name>
    <dbReference type="NCBI Taxonomy" id="4217"/>
    <lineage>
        <taxon>Eukaryota</taxon>
        <taxon>Viridiplantae</taxon>
        <taxon>Streptophyta</taxon>
        <taxon>Embryophyta</taxon>
        <taxon>Tracheophyta</taxon>
        <taxon>Spermatophyta</taxon>
        <taxon>Magnoliopsida</taxon>
        <taxon>eudicotyledons</taxon>
        <taxon>Gunneridae</taxon>
        <taxon>Pentapetalae</taxon>
        <taxon>asterids</taxon>
        <taxon>campanulids</taxon>
        <taxon>Asterales</taxon>
        <taxon>Asteraceae</taxon>
        <taxon>Carduoideae</taxon>
        <taxon>Cardueae</taxon>
        <taxon>Arctiinae</taxon>
        <taxon>Arctium</taxon>
    </lineage>
</organism>
<evidence type="ECO:0000313" key="2">
    <source>
        <dbReference type="Proteomes" id="UP001055879"/>
    </source>
</evidence>
<comment type="caution">
    <text evidence="1">The sequence shown here is derived from an EMBL/GenBank/DDBJ whole genome shotgun (WGS) entry which is preliminary data.</text>
</comment>
<reference evidence="1 2" key="2">
    <citation type="journal article" date="2022" name="Mol. Ecol. Resour.">
        <title>The genomes of chicory, endive, great burdock and yacon provide insights into Asteraceae paleo-polyploidization history and plant inulin production.</title>
        <authorList>
            <person name="Fan W."/>
            <person name="Wang S."/>
            <person name="Wang H."/>
            <person name="Wang A."/>
            <person name="Jiang F."/>
            <person name="Liu H."/>
            <person name="Zhao H."/>
            <person name="Xu D."/>
            <person name="Zhang Y."/>
        </authorList>
    </citation>
    <scope>NUCLEOTIDE SEQUENCE [LARGE SCALE GENOMIC DNA]</scope>
    <source>
        <strain evidence="2">cv. Niubang</strain>
    </source>
</reference>
<gene>
    <name evidence="1" type="ORF">L6452_23788</name>
</gene>